<dbReference type="PANTHER" id="PTHR33154:SF18">
    <property type="entry name" value="ARSENICAL RESISTANCE OPERON REPRESSOR"/>
    <property type="match status" value="1"/>
</dbReference>
<dbReference type="SUPFAM" id="SSF46785">
    <property type="entry name" value="Winged helix' DNA-binding domain"/>
    <property type="match status" value="1"/>
</dbReference>
<evidence type="ECO:0000256" key="4">
    <source>
        <dbReference type="ARBA" id="ARBA00023163"/>
    </source>
</evidence>
<proteinExistence type="predicted"/>
<dbReference type="Pfam" id="PF12840">
    <property type="entry name" value="HTH_20"/>
    <property type="match status" value="1"/>
</dbReference>
<evidence type="ECO:0000256" key="2">
    <source>
        <dbReference type="ARBA" id="ARBA00023015"/>
    </source>
</evidence>
<dbReference type="GO" id="GO:0046685">
    <property type="term" value="P:response to arsenic-containing substance"/>
    <property type="evidence" value="ECO:0007669"/>
    <property type="project" value="UniProtKB-KW"/>
</dbReference>
<dbReference type="CDD" id="cd00090">
    <property type="entry name" value="HTH_ARSR"/>
    <property type="match status" value="1"/>
</dbReference>
<gene>
    <name evidence="6" type="ORF">VEZ01S_52_00040</name>
</gene>
<sequence>MDVQYLDALKALAEPNRLKLFWLLIHVDQKVTVAEAMDVTGESQYNVSRNLKMLFKAKLLTQERCGKWVYYTLANQELAHWQSLVESVKQLPKEQFLDVTSRCRLRLEMRVNGECVVGPNSEQWLEVKDTLIGQ</sequence>
<evidence type="ECO:0000256" key="3">
    <source>
        <dbReference type="ARBA" id="ARBA00023125"/>
    </source>
</evidence>
<organism evidence="6 7">
    <name type="scientific">Vibrio ezurae NBRC 102218</name>
    <dbReference type="NCBI Taxonomy" id="1219080"/>
    <lineage>
        <taxon>Bacteria</taxon>
        <taxon>Pseudomonadati</taxon>
        <taxon>Pseudomonadota</taxon>
        <taxon>Gammaproteobacteria</taxon>
        <taxon>Vibrionales</taxon>
        <taxon>Vibrionaceae</taxon>
        <taxon>Vibrio</taxon>
    </lineage>
</organism>
<evidence type="ECO:0000313" key="7">
    <source>
        <dbReference type="Proteomes" id="UP000016562"/>
    </source>
</evidence>
<dbReference type="STRING" id="1219080.VEZ01S_52_00040"/>
<dbReference type="RefSeq" id="WP_021714843.1">
    <property type="nucleotide sequence ID" value="NZ_BATM01000052.1"/>
</dbReference>
<dbReference type="GO" id="GO:0003677">
    <property type="term" value="F:DNA binding"/>
    <property type="evidence" value="ECO:0007669"/>
    <property type="project" value="UniProtKB-KW"/>
</dbReference>
<dbReference type="EMBL" id="BATM01000052">
    <property type="protein sequence ID" value="GAD81146.1"/>
    <property type="molecule type" value="Genomic_DNA"/>
</dbReference>
<dbReference type="OrthoDB" id="5297460at2"/>
<evidence type="ECO:0000259" key="5">
    <source>
        <dbReference type="PROSITE" id="PS50987"/>
    </source>
</evidence>
<keyword evidence="1" id="KW-0059">Arsenical resistance</keyword>
<dbReference type="InterPro" id="IPR001845">
    <property type="entry name" value="HTH_ArsR_DNA-bd_dom"/>
</dbReference>
<comment type="caution">
    <text evidence="6">The sequence shown here is derived from an EMBL/GenBank/DDBJ whole genome shotgun (WGS) entry which is preliminary data.</text>
</comment>
<dbReference type="Proteomes" id="UP000016562">
    <property type="component" value="Unassembled WGS sequence"/>
</dbReference>
<dbReference type="InterPro" id="IPR011991">
    <property type="entry name" value="ArsR-like_HTH"/>
</dbReference>
<dbReference type="AlphaFoldDB" id="U3AMJ1"/>
<keyword evidence="4" id="KW-0804">Transcription</keyword>
<reference evidence="6 7" key="1">
    <citation type="submission" date="2013-09" db="EMBL/GenBank/DDBJ databases">
        <title>Whole genome shotgun sequence of Vibrio ezurae NBRC 102218.</title>
        <authorList>
            <person name="Yoshida I."/>
            <person name="Hosoyama A."/>
            <person name="Numata M."/>
            <person name="Hashimoto M."/>
            <person name="Hosoyama Y."/>
            <person name="Tsuchikane K."/>
            <person name="Noguchi M."/>
            <person name="Hirakata S."/>
            <person name="Ichikawa N."/>
            <person name="Ohji S."/>
            <person name="Yamazoe A."/>
            <person name="Fujita N."/>
        </authorList>
    </citation>
    <scope>NUCLEOTIDE SEQUENCE [LARGE SCALE GENOMIC DNA]</scope>
    <source>
        <strain evidence="6 7">NBRC 102218</strain>
    </source>
</reference>
<dbReference type="Gene3D" id="1.10.10.10">
    <property type="entry name" value="Winged helix-like DNA-binding domain superfamily/Winged helix DNA-binding domain"/>
    <property type="match status" value="1"/>
</dbReference>
<dbReference type="NCBIfam" id="NF033788">
    <property type="entry name" value="HTH_metalloreg"/>
    <property type="match status" value="1"/>
</dbReference>
<evidence type="ECO:0000256" key="1">
    <source>
        <dbReference type="ARBA" id="ARBA00022849"/>
    </source>
</evidence>
<dbReference type="InterPro" id="IPR036390">
    <property type="entry name" value="WH_DNA-bd_sf"/>
</dbReference>
<keyword evidence="2" id="KW-0805">Transcription regulation</keyword>
<keyword evidence="3" id="KW-0238">DNA-binding</keyword>
<protein>
    <submittedName>
        <fullName evidence="6">Putative ArsR family transcriptional regulator</fullName>
    </submittedName>
</protein>
<dbReference type="eggNOG" id="COG0640">
    <property type="taxonomic scope" value="Bacteria"/>
</dbReference>
<feature type="domain" description="HTH arsR-type" evidence="5">
    <location>
        <begin position="1"/>
        <end position="96"/>
    </location>
</feature>
<keyword evidence="7" id="KW-1185">Reference proteome</keyword>
<evidence type="ECO:0000313" key="6">
    <source>
        <dbReference type="EMBL" id="GAD81146.1"/>
    </source>
</evidence>
<dbReference type="SMART" id="SM00418">
    <property type="entry name" value="HTH_ARSR"/>
    <property type="match status" value="1"/>
</dbReference>
<dbReference type="PROSITE" id="PS50987">
    <property type="entry name" value="HTH_ARSR_2"/>
    <property type="match status" value="1"/>
</dbReference>
<dbReference type="PANTHER" id="PTHR33154">
    <property type="entry name" value="TRANSCRIPTIONAL REGULATOR, ARSR FAMILY"/>
    <property type="match status" value="1"/>
</dbReference>
<dbReference type="InterPro" id="IPR051081">
    <property type="entry name" value="HTH_MetalResp_TranReg"/>
</dbReference>
<name>U3AMJ1_9VIBR</name>
<dbReference type="GO" id="GO:0003700">
    <property type="term" value="F:DNA-binding transcription factor activity"/>
    <property type="evidence" value="ECO:0007669"/>
    <property type="project" value="InterPro"/>
</dbReference>
<accession>U3AMJ1</accession>
<dbReference type="PRINTS" id="PR00778">
    <property type="entry name" value="HTHARSR"/>
</dbReference>
<dbReference type="InterPro" id="IPR036388">
    <property type="entry name" value="WH-like_DNA-bd_sf"/>
</dbReference>